<evidence type="ECO:0000313" key="3">
    <source>
        <dbReference type="Proteomes" id="UP001324993"/>
    </source>
</evidence>
<feature type="region of interest" description="Disordered" evidence="1">
    <location>
        <begin position="59"/>
        <end position="95"/>
    </location>
</feature>
<evidence type="ECO:0008006" key="4">
    <source>
        <dbReference type="Google" id="ProtNLM"/>
    </source>
</evidence>
<proteinExistence type="predicted"/>
<gene>
    <name evidence="2" type="ORF">SH580_05975</name>
</gene>
<protein>
    <recommendedName>
        <fullName evidence="4">Glycosyl hydrolase</fullName>
    </recommendedName>
</protein>
<accession>A0ABZ0RPT9</accession>
<reference evidence="2 3" key="1">
    <citation type="submission" date="2023-11" db="EMBL/GenBank/DDBJ databases">
        <title>Coraliomargarita sp. nov., isolated from marine algae.</title>
        <authorList>
            <person name="Lee J.K."/>
            <person name="Baek J.H."/>
            <person name="Kim J.M."/>
            <person name="Choi D.G."/>
            <person name="Jeon C.O."/>
        </authorList>
    </citation>
    <scope>NUCLEOTIDE SEQUENCE [LARGE SCALE GENOMIC DNA]</scope>
    <source>
        <strain evidence="2 3">J2-16</strain>
    </source>
</reference>
<evidence type="ECO:0000313" key="2">
    <source>
        <dbReference type="EMBL" id="WPJ97254.1"/>
    </source>
</evidence>
<dbReference type="Proteomes" id="UP001324993">
    <property type="component" value="Chromosome"/>
</dbReference>
<evidence type="ECO:0000256" key="1">
    <source>
        <dbReference type="SAM" id="MobiDB-lite"/>
    </source>
</evidence>
<dbReference type="RefSeq" id="WP_319834099.1">
    <property type="nucleotide sequence ID" value="NZ_CP138858.1"/>
</dbReference>
<organism evidence="2 3">
    <name type="scientific">Coraliomargarita algicola</name>
    <dbReference type="NCBI Taxonomy" id="3092156"/>
    <lineage>
        <taxon>Bacteria</taxon>
        <taxon>Pseudomonadati</taxon>
        <taxon>Verrucomicrobiota</taxon>
        <taxon>Opitutia</taxon>
        <taxon>Puniceicoccales</taxon>
        <taxon>Coraliomargaritaceae</taxon>
        <taxon>Coraliomargarita</taxon>
    </lineage>
</organism>
<sequence>MVQTHDGGETWSALDGGTVVPPLTCPKIAALVRDYASEGRLVYLHNVCLDARGDPAVLYSTSSDPRPGPGGSPRHWEVASWDGGNDNPDTMSPSNLHFCNVSGDAVWRLPYTMDEDYQKPERIR</sequence>
<name>A0ABZ0RPT9_9BACT</name>
<dbReference type="EMBL" id="CP138858">
    <property type="protein sequence ID" value="WPJ97254.1"/>
    <property type="molecule type" value="Genomic_DNA"/>
</dbReference>
<keyword evidence="3" id="KW-1185">Reference proteome</keyword>